<dbReference type="Proteomes" id="UP000054558">
    <property type="component" value="Unassembled WGS sequence"/>
</dbReference>
<keyword evidence="2" id="KW-1185">Reference proteome</keyword>
<organism evidence="1 2">
    <name type="scientific">Klebsormidium nitens</name>
    <name type="common">Green alga</name>
    <name type="synonym">Ulothrix nitens</name>
    <dbReference type="NCBI Taxonomy" id="105231"/>
    <lineage>
        <taxon>Eukaryota</taxon>
        <taxon>Viridiplantae</taxon>
        <taxon>Streptophyta</taxon>
        <taxon>Klebsormidiophyceae</taxon>
        <taxon>Klebsormidiales</taxon>
        <taxon>Klebsormidiaceae</taxon>
        <taxon>Klebsormidium</taxon>
    </lineage>
</organism>
<evidence type="ECO:0000313" key="2">
    <source>
        <dbReference type="Proteomes" id="UP000054558"/>
    </source>
</evidence>
<sequence>MEPPLTSATISMSSDALTSADKPLVIIDDSHMLSWQSNDRNEREAYAKLRLFLDLACEGYCHLVLATEEDLEPANLSELLQRYEARSVTLEYLGEKEVKDYLRNATPWNDEMIGSVYEYFGGDMGEIGWIVGLHLRREAGLSESEIKEHLDERATRVRHRIYSALEGRIMTNEPDREMSLYSRDVMLDVLSQTAAQAPELASVIDGRVPSTDVWESVAEKLRGTKVLWRNADATYAFRSPLLRRAFVDLKTREEEE</sequence>
<protein>
    <submittedName>
        <fullName evidence="1">Uncharacterized protein</fullName>
    </submittedName>
</protein>
<dbReference type="InterPro" id="IPR027417">
    <property type="entry name" value="P-loop_NTPase"/>
</dbReference>
<name>A0A1Y1HX94_KLENI</name>
<dbReference type="SUPFAM" id="SSF52540">
    <property type="entry name" value="P-loop containing nucleoside triphosphate hydrolases"/>
    <property type="match status" value="1"/>
</dbReference>
<evidence type="ECO:0000313" key="1">
    <source>
        <dbReference type="EMBL" id="GAQ81136.1"/>
    </source>
</evidence>
<gene>
    <name evidence="1" type="ORF">KFL_000720050</name>
</gene>
<accession>A0A1Y1HX94</accession>
<dbReference type="EMBL" id="DF237021">
    <property type="protein sequence ID" value="GAQ81136.1"/>
    <property type="molecule type" value="Genomic_DNA"/>
</dbReference>
<proteinExistence type="predicted"/>
<dbReference type="AlphaFoldDB" id="A0A1Y1HX94"/>
<reference evidence="1 2" key="1">
    <citation type="journal article" date="2014" name="Nat. Commun.">
        <title>Klebsormidium flaccidum genome reveals primary factors for plant terrestrial adaptation.</title>
        <authorList>
            <person name="Hori K."/>
            <person name="Maruyama F."/>
            <person name="Fujisawa T."/>
            <person name="Togashi T."/>
            <person name="Yamamoto N."/>
            <person name="Seo M."/>
            <person name="Sato S."/>
            <person name="Yamada T."/>
            <person name="Mori H."/>
            <person name="Tajima N."/>
            <person name="Moriyama T."/>
            <person name="Ikeuchi M."/>
            <person name="Watanabe M."/>
            <person name="Wada H."/>
            <person name="Kobayashi K."/>
            <person name="Saito M."/>
            <person name="Masuda T."/>
            <person name="Sasaki-Sekimoto Y."/>
            <person name="Mashiguchi K."/>
            <person name="Awai K."/>
            <person name="Shimojima M."/>
            <person name="Masuda S."/>
            <person name="Iwai M."/>
            <person name="Nobusawa T."/>
            <person name="Narise T."/>
            <person name="Kondo S."/>
            <person name="Saito H."/>
            <person name="Sato R."/>
            <person name="Murakawa M."/>
            <person name="Ihara Y."/>
            <person name="Oshima-Yamada Y."/>
            <person name="Ohtaka K."/>
            <person name="Satoh M."/>
            <person name="Sonobe K."/>
            <person name="Ishii M."/>
            <person name="Ohtani R."/>
            <person name="Kanamori-Sato M."/>
            <person name="Honoki R."/>
            <person name="Miyazaki D."/>
            <person name="Mochizuki H."/>
            <person name="Umetsu J."/>
            <person name="Higashi K."/>
            <person name="Shibata D."/>
            <person name="Kamiya Y."/>
            <person name="Sato N."/>
            <person name="Nakamura Y."/>
            <person name="Tabata S."/>
            <person name="Ida S."/>
            <person name="Kurokawa K."/>
            <person name="Ohta H."/>
        </authorList>
    </citation>
    <scope>NUCLEOTIDE SEQUENCE [LARGE SCALE GENOMIC DNA]</scope>
    <source>
        <strain evidence="1 2">NIES-2285</strain>
    </source>
</reference>